<dbReference type="Proteomes" id="UP000218418">
    <property type="component" value="Chromosome"/>
</dbReference>
<evidence type="ECO:0000256" key="1">
    <source>
        <dbReference type="ARBA" id="ARBA00006738"/>
    </source>
</evidence>
<reference evidence="3 4" key="1">
    <citation type="submission" date="2017-06" db="EMBL/GenBank/DDBJ databases">
        <title>Genome sequencing of cyanobaciteial culture collection at National Institute for Environmental Studies (NIES).</title>
        <authorList>
            <person name="Hirose Y."/>
            <person name="Shimura Y."/>
            <person name="Fujisawa T."/>
            <person name="Nakamura Y."/>
            <person name="Kawachi M."/>
        </authorList>
    </citation>
    <scope>NUCLEOTIDE SEQUENCE [LARGE SCALE GENOMIC DNA]</scope>
    <source>
        <strain evidence="3 4">NIES-267</strain>
    </source>
</reference>
<dbReference type="PANTHER" id="PTHR34039:SF1">
    <property type="entry name" value="UPF0102 PROTEIN YRAN"/>
    <property type="match status" value="1"/>
</dbReference>
<protein>
    <recommendedName>
        <fullName evidence="2">UPF0102 protein NIES267_52890</fullName>
    </recommendedName>
</protein>
<dbReference type="SUPFAM" id="SSF52980">
    <property type="entry name" value="Restriction endonuclease-like"/>
    <property type="match status" value="1"/>
</dbReference>
<dbReference type="OrthoDB" id="9802516at2"/>
<dbReference type="NCBIfam" id="TIGR00252">
    <property type="entry name" value="YraN family protein"/>
    <property type="match status" value="1"/>
</dbReference>
<dbReference type="InterPro" id="IPR011856">
    <property type="entry name" value="tRNA_endonuc-like_dom_sf"/>
</dbReference>
<organism evidence="3 4">
    <name type="scientific">Calothrix parasitica NIES-267</name>
    <dbReference type="NCBI Taxonomy" id="1973488"/>
    <lineage>
        <taxon>Bacteria</taxon>
        <taxon>Bacillati</taxon>
        <taxon>Cyanobacteriota</taxon>
        <taxon>Cyanophyceae</taxon>
        <taxon>Nostocales</taxon>
        <taxon>Calotrichaceae</taxon>
        <taxon>Calothrix</taxon>
    </lineage>
</organism>
<dbReference type="AlphaFoldDB" id="A0A1Z4LXH6"/>
<evidence type="ECO:0000313" key="3">
    <source>
        <dbReference type="EMBL" id="BAY85788.1"/>
    </source>
</evidence>
<dbReference type="Pfam" id="PF02021">
    <property type="entry name" value="UPF0102"/>
    <property type="match status" value="1"/>
</dbReference>
<proteinExistence type="inferred from homology"/>
<name>A0A1Z4LXH6_9CYAN</name>
<evidence type="ECO:0000256" key="2">
    <source>
        <dbReference type="HAMAP-Rule" id="MF_00048"/>
    </source>
</evidence>
<dbReference type="GO" id="GO:0003676">
    <property type="term" value="F:nucleic acid binding"/>
    <property type="evidence" value="ECO:0007669"/>
    <property type="project" value="InterPro"/>
</dbReference>
<keyword evidence="4" id="KW-1185">Reference proteome</keyword>
<dbReference type="PANTHER" id="PTHR34039">
    <property type="entry name" value="UPF0102 PROTEIN YRAN"/>
    <property type="match status" value="1"/>
</dbReference>
<dbReference type="HAMAP" id="MF_00048">
    <property type="entry name" value="UPF0102"/>
    <property type="match status" value="1"/>
</dbReference>
<gene>
    <name evidence="3" type="ORF">NIES267_52890</name>
</gene>
<evidence type="ECO:0000313" key="4">
    <source>
        <dbReference type="Proteomes" id="UP000218418"/>
    </source>
</evidence>
<dbReference type="EMBL" id="AP018227">
    <property type="protein sequence ID" value="BAY85788.1"/>
    <property type="molecule type" value="Genomic_DNA"/>
</dbReference>
<dbReference type="InterPro" id="IPR003509">
    <property type="entry name" value="UPF0102_YraN-like"/>
</dbReference>
<accession>A0A1Z4LXH6</accession>
<sequence>MANRPSSDYPDIGTLGEDLVTQWLESTGWLILHRRWNCRWGEIDIIAQKEDNSGTMILVFVEVKTRSTGSWDAGGRMAIALPKQAKLSRTAAMFLATFPEKADYSCRFDVAIVCCERKITLTNYLASLSTQGVYLMLQEYIPAAFEYLIDN</sequence>
<comment type="similarity">
    <text evidence="1 2">Belongs to the UPF0102 family.</text>
</comment>
<dbReference type="Gene3D" id="3.40.1350.10">
    <property type="match status" value="1"/>
</dbReference>
<dbReference type="InterPro" id="IPR011335">
    <property type="entry name" value="Restrct_endonuc-II-like"/>
</dbReference>